<reference evidence="3" key="1">
    <citation type="submission" date="2016-10" db="EMBL/GenBank/DDBJ databases">
        <title>The complete genome sequence of the rumen bacterium Butyrivibrio hungatei MB2003.</title>
        <authorList>
            <person name="Palevich N."/>
            <person name="Kelly W.J."/>
            <person name="Leahy S.C."/>
            <person name="Altermann E."/>
            <person name="Rakonjac J."/>
            <person name="Attwood G.T."/>
        </authorList>
    </citation>
    <scope>NUCLEOTIDE SEQUENCE [LARGE SCALE GENOMIC DNA]</scope>
    <source>
        <strain evidence="3">MB2003</strain>
    </source>
</reference>
<dbReference type="SUPFAM" id="SSF53448">
    <property type="entry name" value="Nucleotide-diphospho-sugar transferases"/>
    <property type="match status" value="1"/>
</dbReference>
<dbReference type="KEGG" id="bhu:bhn_I2280"/>
<organism evidence="2 3">
    <name type="scientific">Butyrivibrio hungatei</name>
    <dbReference type="NCBI Taxonomy" id="185008"/>
    <lineage>
        <taxon>Bacteria</taxon>
        <taxon>Bacillati</taxon>
        <taxon>Bacillota</taxon>
        <taxon>Clostridia</taxon>
        <taxon>Lachnospirales</taxon>
        <taxon>Lachnospiraceae</taxon>
        <taxon>Butyrivibrio</taxon>
    </lineage>
</organism>
<dbReference type="GO" id="GO:0016758">
    <property type="term" value="F:hexosyltransferase activity"/>
    <property type="evidence" value="ECO:0007669"/>
    <property type="project" value="UniProtKB-ARBA"/>
</dbReference>
<dbReference type="InterPro" id="IPR001173">
    <property type="entry name" value="Glyco_trans_2-like"/>
</dbReference>
<dbReference type="OrthoDB" id="1640114at2"/>
<name>A0A1D9P4A0_9FIRM</name>
<accession>A0A1D9P4A0</accession>
<dbReference type="Proteomes" id="UP000179284">
    <property type="component" value="Chromosome I"/>
</dbReference>
<dbReference type="Pfam" id="PF00535">
    <property type="entry name" value="Glycos_transf_2"/>
    <property type="match status" value="1"/>
</dbReference>
<evidence type="ECO:0000313" key="2">
    <source>
        <dbReference type="EMBL" id="AOZ97313.1"/>
    </source>
</evidence>
<sequence>MDIKVSVIITTYNMESYIKCCIDSVLEQTLDGIEVIVIDDGSTDKTKNVIEQNYSLYDNLHYVYKENAGAGVARNMAIDIARGEYLLFMDADDKYPSTDCVEKLYATAKDNGAKICGGNIIIFDGSNEKEEYKAGMGNKKHTVNGFIDSVDFFYLFGHTRYIYQRQMIIDNNIRYLSCRRFEDQTFIIRSLAAAQKLYELDYPVYWCRRSEIKSVSRRSWIETFKGYRDTIKVLVDCNMRLMFAENIQNILSLFASRWQSMEFEKDPEVTMIAEEIEKVLRKNDWTNVSLKKLFKVAAEVNQRVRAIPPNKKIIIYGVGKNTISFLDEYEKDLQDRIVGMAVTQKNNDNSLFAGKYPVKRIEDYVDEKNEVVVLVTPSGDNKKEIMAKLTDLGFSNIIDVEIVSR</sequence>
<dbReference type="PANTHER" id="PTHR22916">
    <property type="entry name" value="GLYCOSYLTRANSFERASE"/>
    <property type="match status" value="1"/>
</dbReference>
<dbReference type="InterPro" id="IPR029044">
    <property type="entry name" value="Nucleotide-diphossugar_trans"/>
</dbReference>
<dbReference type="EMBL" id="CP017831">
    <property type="protein sequence ID" value="AOZ97313.1"/>
    <property type="molecule type" value="Genomic_DNA"/>
</dbReference>
<feature type="domain" description="Glycosyltransferase 2-like" evidence="1">
    <location>
        <begin position="6"/>
        <end position="134"/>
    </location>
</feature>
<gene>
    <name evidence="2" type="ORF">bhn_I2280</name>
</gene>
<keyword evidence="2" id="KW-0808">Transferase</keyword>
<dbReference type="AlphaFoldDB" id="A0A1D9P4A0"/>
<protein>
    <submittedName>
        <fullName evidence="2">Glycosyl transferase GT2 family</fullName>
    </submittedName>
</protein>
<proteinExistence type="predicted"/>
<keyword evidence="3" id="KW-1185">Reference proteome</keyword>
<dbReference type="Gene3D" id="3.90.550.10">
    <property type="entry name" value="Spore Coat Polysaccharide Biosynthesis Protein SpsA, Chain A"/>
    <property type="match status" value="1"/>
</dbReference>
<dbReference type="PANTHER" id="PTHR22916:SF3">
    <property type="entry name" value="UDP-GLCNAC:BETAGAL BETA-1,3-N-ACETYLGLUCOSAMINYLTRANSFERASE-LIKE PROTEIN 1"/>
    <property type="match status" value="1"/>
</dbReference>
<evidence type="ECO:0000259" key="1">
    <source>
        <dbReference type="Pfam" id="PF00535"/>
    </source>
</evidence>
<evidence type="ECO:0000313" key="3">
    <source>
        <dbReference type="Proteomes" id="UP000179284"/>
    </source>
</evidence>
<dbReference type="CDD" id="cd00761">
    <property type="entry name" value="Glyco_tranf_GTA_type"/>
    <property type="match status" value="1"/>
</dbReference>